<gene>
    <name evidence="1" type="ORF">CRM76_09020</name>
</gene>
<protein>
    <recommendedName>
        <fullName evidence="3">Eaa protein</fullName>
    </recommendedName>
</protein>
<dbReference type="Proteomes" id="UP000219788">
    <property type="component" value="Unassembled WGS sequence"/>
</dbReference>
<evidence type="ECO:0000313" key="1">
    <source>
        <dbReference type="EMBL" id="PEH72048.1"/>
    </source>
</evidence>
<dbReference type="EMBL" id="PDDV01000013">
    <property type="protein sequence ID" value="PEH72048.1"/>
    <property type="molecule type" value="Genomic_DNA"/>
</dbReference>
<evidence type="ECO:0000313" key="2">
    <source>
        <dbReference type="Proteomes" id="UP000219788"/>
    </source>
</evidence>
<dbReference type="OrthoDB" id="6415968at2"/>
<organism evidence="1 2">
    <name type="scientific">Edwardsiella tarda</name>
    <dbReference type="NCBI Taxonomy" id="636"/>
    <lineage>
        <taxon>Bacteria</taxon>
        <taxon>Pseudomonadati</taxon>
        <taxon>Pseudomonadota</taxon>
        <taxon>Gammaproteobacteria</taxon>
        <taxon>Enterobacterales</taxon>
        <taxon>Hafniaceae</taxon>
        <taxon>Edwardsiella</taxon>
    </lineage>
</organism>
<comment type="caution">
    <text evidence="1">The sequence shown here is derived from an EMBL/GenBank/DDBJ whole genome shotgun (WGS) entry which is preliminary data.</text>
</comment>
<accession>A0A2A7U1A5</accession>
<dbReference type="AlphaFoldDB" id="A0A2A7U1A5"/>
<sequence length="137" mass="14710">MTTITKEFAQAIIKCHGYGVAPSAVEALARIALAALEAEPVAYLNRFTGRSFELEQQPGADKDPTVYIPLYAAMPSPVVSAEIRNGLKAEAMAELLKDAHDYAPLTAEQWETLVNNWHQTFMGLGEGDSCAAAGGQQ</sequence>
<name>A0A2A7U1A5_EDWTA</name>
<reference evidence="2" key="1">
    <citation type="submission" date="2017-09" db="EMBL/GenBank/DDBJ databases">
        <title>FDA dAtabase for Regulatory Grade micrObial Sequences (FDA-ARGOS): Supporting development and validation of Infectious Disease Dx tests.</title>
        <authorList>
            <person name="Goldberg B."/>
            <person name="Campos J."/>
            <person name="Tallon L."/>
            <person name="Sadzewicz L."/>
            <person name="Ott S."/>
            <person name="Zhao X."/>
            <person name="Nagaraj S."/>
            <person name="Vavikolanu K."/>
            <person name="Aluvathingal J."/>
            <person name="Nadendla S."/>
            <person name="Geyer C."/>
            <person name="Sichtig H."/>
        </authorList>
    </citation>
    <scope>NUCLEOTIDE SEQUENCE [LARGE SCALE GENOMIC DNA]</scope>
    <source>
        <strain evidence="2">FDAARGOS_370</strain>
    </source>
</reference>
<evidence type="ECO:0008006" key="3">
    <source>
        <dbReference type="Google" id="ProtNLM"/>
    </source>
</evidence>
<proteinExistence type="predicted"/>